<feature type="signal peptide" evidence="9">
    <location>
        <begin position="1"/>
        <end position="24"/>
    </location>
</feature>
<sequence length="3908" mass="416813">MTITHAAHLVAGVVISAMCLVSLSAPCQNTIEFTRSPLAITACNPALPNTNTSCGVKAICSDFSYIHAHCNSSTVSVSTMTASQLPDNVTWIASDAHLDCQIEVDVPAGDKVAIQALAFVADADGVEGIDFYEGDRRTPLNGSVELHRSSSVPTAVFQSRGPSMFISFFSNSTTMLMNFKALFWVVKPMTTIRNTALTTRRSTSRPPRPVSVFEPQRGHSLGPVNSTDMTFVMFINIRQSLFSSANLFRVQTPKSTGTFSISADIQTNGSISLDIPGVAAPLVTRAGALVPDRWYFLGIVVHSRHNESIYIGDLATASANALTAVTANISTGLHISSGSQLYVSAVDGNQPPVDAMIANFAFLNRPLDQHELFSYILTYSTSTFPSSLPATRYPIVTSPQRPRNGGPPVASNSSVPLHSPDGTFVLFVQVRNPCPRWSTVLSVQAEGLYMEFDTTQHVDVNLTNTTIQLEQWYFIAIAFAGDKVISTYAADPRDTAVRLTSINMFRGVNPIPANASVYLGMSSGGSPYPAADVFVRDMSFYNGSLPLAQIQQYYLTNRNNTYGNVDAFTRHPLLTRPSIPTQGGSPLANWTTVPLGSVEASYCLVFRLLYPFVDWQVLFTVQRDGTNQRAPQLLVAPNGRLFYSSTVFPTVVRSTAWNSTDGVWATTWNLTVGVAYTACIITEIDHGFWFYVAERTQAPRLHMPGEYRGFPSMPANASVYLGQCAADNDNPPSSAIVYDLTYWNGSLSYDEVLDYFSKHSNATLVDSAEPPTVSFPLTTSSLAVPSRSNHPVATWQTLPLASADWSFAMFVYVRRMPSWIDSVMVVQRQGTNMESPRVLLNNDGRFRIREHGAIGFDIWTNTSRATTGNWAFLAFTVSSNRWARVWTVGKTAPLVPNATITAQTVRGSTKMPANASVFFGSSAADDDYPTARVYLRDVEYWNGTIDDATVLAYYKSRNETYTIPWVVASASTIPLRSLDHTFCLFVRVDSLPLSSDVVFSVASPSLPSSYFPILYLVNQNTTSSGVVNGGTFYLNFTNTTIGGIPISTGVVAGRWYFLAWSVYSDGYVTLYSTANRTRGAALATSTRFVRGMSSAPADAVVMVGTVDPNRPLADVVVADLTFFNGTADNDSIIFDFYNAHAAKNYSIQAASVVKYPLVGTTAVSPRQGEPPVGPWTALPTTASRSVTYTMFVQLKESTECSGMLFSTQRQGSTGHAPAVRLLNTGQVYFYSDTPMSFGITSRLRLSASVWYFMAFVIQEGRAAYAYLAPKAPFTSWTWSGIEMATGRNTIPVNASVYLGSNAADNGFLPADVYVAEFSFWNSTLLDAQLQAVLTEMVNMTFTINDIARLDVIGKAPVKPSRSDAAVLPWPSLSSFSSLDETYTLLVYPYYLPHDGSVILSRATKSTPSLRLLMLDDGRLHFEVAVSNQTWAKVTTNASLVVEQWHFVCAVVRSGRGVDIYLTNATGATVKEKASSAVPGVNLQRHLNSSLYMSTPVADGQYPPAPVFVSEFTYWNGSFSDSQVTMVAQTYNVTQQPSPPVPPAVETQILTTPIQPQRDLLVGPAALNVSLALDMTFTMWVYIKSWTLMNPAAILTVQTPGTSELTPTLLLGVNRSLTIYQQSSVAGGMNFQAQFDFGLSLSTWFFLAFTIEVDRGIWVYFSPGNRGPLKAYQAQYRGLKVVQPGARLLLGSSDGHYPVADVLVGDVSFFNGWLSPTQIQDISMRHHMNGSQSYLQYDIFRRAFSPSPGLQLTTSLSMPQSMAELTYVLYVKVTSLPSTSSLFSAQPGVSSSDRYPEVSINSDGRLIVSTRSSECCNCTVWVNPDAALVPNQWFFVAIVMSADSYIRVYTQRLGPGTTMYDTMVQCRPQPSTMQLNVFATSNRSSYSPVAGTIAHLAVINTDLTDEQVRAYYAQRANVTFPVHSGAPIAYTIVAGPTPIRPTAGRLANSSLPSGDSSYMLFLRPLSTPTNVSSVFVRGSAQNPGPALYIDPAMKLSVVSQSVNLVAPGNLTLNAWHFVAIIISKAETLAKVYVATMVPGLDSLRFNADYFANVSSSSPNLFLSANTSSVADCHVTDFVVYNDSLEDSVIMSHCIRFANDGSSLTLGFPSSPDYTSAIIRLCSTCSTCLPGSVVALLGQGALCHPFFADAVTTTTSQVVIGLGTSPAIRPGDVLDIGGNALTVMPPASPPIPTAVITAPSSSSYCDTILVSGIQSSSPDYGALVYVWNTSLGATIPNQPFFYLTNLSANASHVDVDLAVVSTFLGGRSPVTRTRIKIIGLPVPSVSISGTAQQQIYATDSLLLEAVAQAATCARGNAALSYLWTVTGGVQLSTSAAAQRILRLPGGTLAPGTTYTFAVLVSMQSNPALSATTTVNVTTLASPLVLRLSGSGSYITTRAITLDASQTKDPNGLSPDLLFAWTCQWLDTNDGITYTVPMGPCPNATTVFFSTTKSTVTIAANAFSGSGHSNYRVTVTATAPVPANPVRTVTGHVDFQVSEPPYPSYNPPSVAITPLSVSKVDPVQPLVLQATVTSFVSTTAPATLFWTCNDPALKLGSKSVVLTSVTNPVLKLAGGVLNPYQSYTFTVMATDPGGTSYASITFVVNAPPRGGILVCSPSSGQALSTSFLLLTQSWNDDSSDFPLTYTFSYFNDAIGAEAPLGGGVQSASTSVSTILSPGVASKGYVIRAFVRAVDNFGAVSQPATCNITVKPPVLTNGAAAQAFFQTAVIDSINLATGSADTSKVLDIITAGAGLLNSLGSSASAVMSSLQTSLINALVSVSSSSVAMSPSEVSCKASALQAITADASSLTPSTASTALNFVSSLATSASLGGGGLSPSSASAIASTASSLMDALLTTAPSPTPAPPAPAPGGAPTPAPTVYIDPAKVKQTLLFKNVIGTLAQSSLLSMEPGEQPKVMTTKQFNTTTSKVLPATPIHTSLLTVPTSATSSIGGPVGVQSTVWASNIYAYNGESVCGGVTTVAFSSDTVPEVHLSNLTNPLAIQASMCAPAPSPASGQASSSCPGLIYNGTDFVHCNGVGRCDPATNQCLCDVGFSGPACLSQTVCVWFNSTTQAWSTDGCYPVANDLGDVSCHCNHATDFTTLVAPFVPKVAVPDTKSLELLLEGKNLNYSVIAIVSVIVGCGVIGAIWGRVMDLREREQHLKALEAAGILKGSGAGVMYFLLDTVTGLQGTSCQVDIHIGQFVVSATTKSKKLLGGANFNQVVAMEITATNLSTSTIVIDASSSDTDAANQGLSAMPTKCTFELPLKFLTDGELHAGTVTSVDGRCTLKMDCVLGVELKPRQRLSLWRILFDFWCMNHSLVSVFVFRDNLSMTRPQRIFVLMFATFSTMVLSALFVQFENPTWQQKVGISVSTAVIQMPSSYLITYLLFLSYKYEAEDDAEQARRKGIVDRVQPAISYKRYTQGLARAFPLLANAAVAAPLPLPRPAPSHRRQRSKQLVADLKKQLNTLESTPAPAQDVDTGKGAEPPAEAQPAPTLQATTTEPSPSTSAPVSPAAGKWTARIAQRRALTTMASVAAKDVVIDVQKDASPDAKPATKTIGKAQSMAQPSLQKSGSQAKLATLQKSGSQAKLATPTGDKPTSPSSLAPTPERQHRLKGGKTSHKVPKLSKMLKVEQEKQSRRQASAAAPDPAPAASAEAPKSATTPTRSNGQRGLSPDASSSASRSRLDRWKASLRALIGVRPAPRPVQRAGSVRLALKAAVDNIIEDASPKRQGSTKNLATTGLKRQNSGALRADGAAGAPPQHGLRRQGSSKVLEGDATGLQRQGSTTEVQKQSSGTNVQGQAAVSTLKRQGSSTAASPQQVALDIDNDADVVKKDDENHRSLRKNAILVVSYAVLFVFIAGEVFMLLWFGAYFDDATANAWITYVTSGILQKWGVIDNLPLVKLLKQDS</sequence>
<dbReference type="SMART" id="SM00303">
    <property type="entry name" value="GPS"/>
    <property type="match status" value="1"/>
</dbReference>
<feature type="compositionally biased region" description="Low complexity" evidence="7">
    <location>
        <begin position="3671"/>
        <end position="3681"/>
    </location>
</feature>
<dbReference type="SUPFAM" id="SSF49854">
    <property type="entry name" value="Spermadhesin, CUB domain"/>
    <property type="match status" value="1"/>
</dbReference>
<evidence type="ECO:0000256" key="4">
    <source>
        <dbReference type="ARBA" id="ARBA00022989"/>
    </source>
</evidence>
<feature type="compositionally biased region" description="Polar residues" evidence="7">
    <location>
        <begin position="3561"/>
        <end position="3587"/>
    </location>
</feature>
<dbReference type="Pfam" id="PF02010">
    <property type="entry name" value="REJ"/>
    <property type="match status" value="1"/>
</dbReference>
<feature type="transmembrane region" description="Helical" evidence="8">
    <location>
        <begin position="3845"/>
        <end position="3868"/>
    </location>
</feature>
<feature type="transmembrane region" description="Helical" evidence="8">
    <location>
        <begin position="3365"/>
        <end position="3386"/>
    </location>
</feature>
<protein>
    <recommendedName>
        <fullName evidence="10 11">EGF-like domain-containing protein</fullName>
    </recommendedName>
</protein>
<feature type="compositionally biased region" description="Polar residues" evidence="7">
    <location>
        <begin position="3779"/>
        <end position="3818"/>
    </location>
</feature>
<dbReference type="Gene3D" id="2.60.120.200">
    <property type="match status" value="2"/>
</dbReference>
<feature type="domain" description="EGF-like" evidence="10 11">
    <location>
        <begin position="3044"/>
        <end position="3055"/>
    </location>
</feature>
<evidence type="ECO:0000259" key="11">
    <source>
        <dbReference type="PROSITE" id="PS01186"/>
    </source>
</evidence>
<dbReference type="Proteomes" id="UP000290189">
    <property type="component" value="Unassembled WGS sequence"/>
</dbReference>
<dbReference type="InterPro" id="IPR002859">
    <property type="entry name" value="PKD/REJ-like"/>
</dbReference>
<dbReference type="GO" id="GO:0005261">
    <property type="term" value="F:monoatomic cation channel activity"/>
    <property type="evidence" value="ECO:0007669"/>
    <property type="project" value="TreeGrafter"/>
</dbReference>
<keyword evidence="12" id="KW-0496">Mitochondrion</keyword>
<dbReference type="PROSITE" id="PS00022">
    <property type="entry name" value="EGF_1"/>
    <property type="match status" value="1"/>
</dbReference>
<dbReference type="InterPro" id="IPR000203">
    <property type="entry name" value="GPS"/>
</dbReference>
<keyword evidence="4 8" id="KW-1133">Transmembrane helix</keyword>
<feature type="region of interest" description="Disordered" evidence="7">
    <location>
        <begin position="198"/>
        <end position="217"/>
    </location>
</feature>
<proteinExistence type="predicted"/>
<keyword evidence="2 8" id="KW-0812">Transmembrane</keyword>
<dbReference type="PANTHER" id="PTHR46730:SF1">
    <property type="entry name" value="PLAT DOMAIN-CONTAINING PROTEIN"/>
    <property type="match status" value="1"/>
</dbReference>
<evidence type="ECO:0000256" key="8">
    <source>
        <dbReference type="SAM" id="Phobius"/>
    </source>
</evidence>
<feature type="region of interest" description="Disordered" evidence="7">
    <location>
        <begin position="2853"/>
        <end position="2874"/>
    </location>
</feature>
<keyword evidence="6" id="KW-1015">Disulfide bond</keyword>
<keyword evidence="3" id="KW-0677">Repeat</keyword>
<evidence type="ECO:0000256" key="2">
    <source>
        <dbReference type="ARBA" id="ARBA00022692"/>
    </source>
</evidence>
<feature type="compositionally biased region" description="Low complexity" evidence="7">
    <location>
        <begin position="3640"/>
        <end position="3663"/>
    </location>
</feature>
<dbReference type="GO" id="GO:0005886">
    <property type="term" value="C:plasma membrane"/>
    <property type="evidence" value="ECO:0007669"/>
    <property type="project" value="TreeGrafter"/>
</dbReference>
<accession>A0A3P3Y614</accession>
<dbReference type="SUPFAM" id="SSF49899">
    <property type="entry name" value="Concanavalin A-like lectins/glucanases"/>
    <property type="match status" value="8"/>
</dbReference>
<feature type="compositionally biased region" description="Basic residues" evidence="7">
    <location>
        <begin position="3610"/>
        <end position="3623"/>
    </location>
</feature>
<keyword evidence="9" id="KW-0732">Signal</keyword>
<keyword evidence="5 8" id="KW-0472">Membrane</keyword>
<organism evidence="12 13">
    <name type="scientific">Plasmodiophora brassicae</name>
    <name type="common">Clubroot disease agent</name>
    <dbReference type="NCBI Taxonomy" id="37360"/>
    <lineage>
        <taxon>Eukaryota</taxon>
        <taxon>Sar</taxon>
        <taxon>Rhizaria</taxon>
        <taxon>Endomyxa</taxon>
        <taxon>Phytomyxea</taxon>
        <taxon>Plasmodiophorida</taxon>
        <taxon>Plasmodiophoridae</taxon>
        <taxon>Plasmodiophora</taxon>
    </lineage>
</organism>
<dbReference type="InterPro" id="IPR000742">
    <property type="entry name" value="EGF"/>
</dbReference>
<feature type="transmembrane region" description="Helical" evidence="8">
    <location>
        <begin position="3124"/>
        <end position="3148"/>
    </location>
</feature>
<dbReference type="GO" id="GO:0006816">
    <property type="term" value="P:calcium ion transport"/>
    <property type="evidence" value="ECO:0007669"/>
    <property type="project" value="TreeGrafter"/>
</dbReference>
<evidence type="ECO:0000256" key="1">
    <source>
        <dbReference type="ARBA" id="ARBA00004370"/>
    </source>
</evidence>
<dbReference type="PANTHER" id="PTHR46730">
    <property type="entry name" value="POLYCYSTIN-1"/>
    <property type="match status" value="1"/>
</dbReference>
<dbReference type="Pfam" id="PF13385">
    <property type="entry name" value="Laminin_G_3"/>
    <property type="match status" value="1"/>
</dbReference>
<feature type="transmembrane region" description="Helical" evidence="8">
    <location>
        <begin position="3335"/>
        <end position="3353"/>
    </location>
</feature>
<dbReference type="EMBL" id="OVEO01000004">
    <property type="protein sequence ID" value="SPQ95616.1"/>
    <property type="molecule type" value="Genomic_DNA"/>
</dbReference>
<evidence type="ECO:0000259" key="10">
    <source>
        <dbReference type="PROSITE" id="PS00022"/>
    </source>
</evidence>
<dbReference type="CDD" id="cd00055">
    <property type="entry name" value="EGF_Lam"/>
    <property type="match status" value="1"/>
</dbReference>
<feature type="region of interest" description="Disordered" evidence="7">
    <location>
        <begin position="395"/>
        <end position="414"/>
    </location>
</feature>
<evidence type="ECO:0000313" key="12">
    <source>
        <dbReference type="EMBL" id="SPQ95616.1"/>
    </source>
</evidence>
<comment type="subcellular location">
    <subcellularLocation>
        <location evidence="1">Membrane</location>
    </subcellularLocation>
</comment>
<feature type="region of interest" description="Disordered" evidence="7">
    <location>
        <begin position="3464"/>
        <end position="3515"/>
    </location>
</feature>
<name>A0A3P3Y614_PLABS</name>
<dbReference type="InterPro" id="IPR046338">
    <property type="entry name" value="GAIN_dom_sf"/>
</dbReference>
<feature type="chain" id="PRO_5017948153" description="EGF-like domain-containing protein" evidence="9">
    <location>
        <begin position="25"/>
        <end position="3908"/>
    </location>
</feature>
<dbReference type="InterPro" id="IPR002049">
    <property type="entry name" value="LE_dom"/>
</dbReference>
<evidence type="ECO:0000256" key="6">
    <source>
        <dbReference type="ARBA" id="ARBA00023157"/>
    </source>
</evidence>
<gene>
    <name evidence="12" type="ORF">PLBR_LOCUS2831</name>
</gene>
<dbReference type="Gene3D" id="2.60.220.50">
    <property type="match status" value="1"/>
</dbReference>
<feature type="region of interest" description="Disordered" evidence="7">
    <location>
        <begin position="3545"/>
        <end position="3683"/>
    </location>
</feature>
<feature type="region of interest" description="Disordered" evidence="7">
    <location>
        <begin position="3725"/>
        <end position="3818"/>
    </location>
</feature>
<dbReference type="InterPro" id="IPR013320">
    <property type="entry name" value="ConA-like_dom_sf"/>
</dbReference>
<evidence type="ECO:0000256" key="9">
    <source>
        <dbReference type="SAM" id="SignalP"/>
    </source>
</evidence>
<evidence type="ECO:0000256" key="7">
    <source>
        <dbReference type="SAM" id="MobiDB-lite"/>
    </source>
</evidence>
<dbReference type="Pfam" id="PF01825">
    <property type="entry name" value="GPS"/>
    <property type="match status" value="1"/>
</dbReference>
<evidence type="ECO:0000313" key="13">
    <source>
        <dbReference type="Proteomes" id="UP000290189"/>
    </source>
</evidence>
<geneLocation type="mitochondrion" evidence="12"/>
<feature type="compositionally biased region" description="Polar residues" evidence="7">
    <location>
        <begin position="3729"/>
        <end position="3747"/>
    </location>
</feature>
<evidence type="ECO:0000256" key="5">
    <source>
        <dbReference type="ARBA" id="ARBA00023136"/>
    </source>
</evidence>
<feature type="compositionally biased region" description="Pro residues" evidence="7">
    <location>
        <begin position="2857"/>
        <end position="2874"/>
    </location>
</feature>
<evidence type="ECO:0000256" key="3">
    <source>
        <dbReference type="ARBA" id="ARBA00022737"/>
    </source>
</evidence>
<dbReference type="InterPro" id="IPR035914">
    <property type="entry name" value="Sperma_CUB_dom_sf"/>
</dbReference>
<feature type="compositionally biased region" description="Low complexity" evidence="7">
    <location>
        <begin position="3482"/>
        <end position="3513"/>
    </location>
</feature>
<reference evidence="12 13" key="1">
    <citation type="submission" date="2018-03" db="EMBL/GenBank/DDBJ databases">
        <authorList>
            <person name="Fogelqvist J."/>
        </authorList>
    </citation>
    <scope>NUCLEOTIDE SEQUENCE [LARGE SCALE GENOMIC DNA]</scope>
</reference>
<dbReference type="PROSITE" id="PS01186">
    <property type="entry name" value="EGF_2"/>
    <property type="match status" value="1"/>
</dbReference>